<name>A0A8H7SLG2_9FUNG</name>
<keyword evidence="5" id="KW-0539">Nucleus</keyword>
<feature type="region of interest" description="Disordered" evidence="6">
    <location>
        <begin position="241"/>
        <end position="263"/>
    </location>
</feature>
<evidence type="ECO:0000259" key="7">
    <source>
        <dbReference type="PROSITE" id="PS50888"/>
    </source>
</evidence>
<dbReference type="EMBL" id="JAEPRE010000152">
    <property type="protein sequence ID" value="KAG2231407.1"/>
    <property type="molecule type" value="Genomic_DNA"/>
</dbReference>
<dbReference type="InterPro" id="IPR011598">
    <property type="entry name" value="bHLH_dom"/>
</dbReference>
<sequence length="346" mass="39711">MFPVQRGLYDHRSTMNQFAKPECQLMSFDPFPYTNANLTNFSNGSKSPLMPNVFPGDEIFDQDLLKEDELNNNLSDKKLLSKAERRAEHNAIERARRESLNTKFQSLAQILPNLNNYRRPSKSQIVEKALDWVKQSLSREERYRYQILQLQRENKRVMAQIMSQEQLHQLQHCHENIPVPRQSVSTPTRRIATSNNTSSVTNIYPSGFNSTDGWSNSSRIPDPNNQIYTLPSADELVQQKFSPRSDDEATVSSTNEDEAEFRSSCNTSVFMDQNRSDKQAENQQQFMTPELCCKYIIAISAGFSLSQAHFDPNLINHWNYSKQDNLNGVNLDPGANGRSSPFHMFS</sequence>
<dbReference type="SMART" id="SM00353">
    <property type="entry name" value="HLH"/>
    <property type="match status" value="1"/>
</dbReference>
<evidence type="ECO:0000256" key="1">
    <source>
        <dbReference type="ARBA" id="ARBA00023015"/>
    </source>
</evidence>
<protein>
    <recommendedName>
        <fullName evidence="7">BHLH domain-containing protein</fullName>
    </recommendedName>
</protein>
<keyword evidence="2" id="KW-0238">DNA-binding</keyword>
<comment type="caution">
    <text evidence="8">The sequence shown here is derived from an EMBL/GenBank/DDBJ whole genome shotgun (WGS) entry which is preliminary data.</text>
</comment>
<evidence type="ECO:0000313" key="9">
    <source>
        <dbReference type="Proteomes" id="UP000613177"/>
    </source>
</evidence>
<dbReference type="SUPFAM" id="SSF47459">
    <property type="entry name" value="HLH, helix-loop-helix DNA-binding domain"/>
    <property type="match status" value="1"/>
</dbReference>
<evidence type="ECO:0000256" key="3">
    <source>
        <dbReference type="ARBA" id="ARBA00023159"/>
    </source>
</evidence>
<dbReference type="PROSITE" id="PS50888">
    <property type="entry name" value="BHLH"/>
    <property type="match status" value="1"/>
</dbReference>
<dbReference type="GO" id="GO:0090575">
    <property type="term" value="C:RNA polymerase II transcription regulator complex"/>
    <property type="evidence" value="ECO:0007669"/>
    <property type="project" value="TreeGrafter"/>
</dbReference>
<dbReference type="AlphaFoldDB" id="A0A8H7SLG2"/>
<dbReference type="GO" id="GO:0045944">
    <property type="term" value="P:positive regulation of transcription by RNA polymerase II"/>
    <property type="evidence" value="ECO:0007669"/>
    <property type="project" value="TreeGrafter"/>
</dbReference>
<evidence type="ECO:0000313" key="8">
    <source>
        <dbReference type="EMBL" id="KAG2231407.1"/>
    </source>
</evidence>
<dbReference type="PANTHER" id="PTHR10328">
    <property type="entry name" value="PROTEIN MAX MYC-ASSOCIATED FACTOR X"/>
    <property type="match status" value="1"/>
</dbReference>
<dbReference type="GO" id="GO:0046983">
    <property type="term" value="F:protein dimerization activity"/>
    <property type="evidence" value="ECO:0007669"/>
    <property type="project" value="InterPro"/>
</dbReference>
<reference evidence="8" key="1">
    <citation type="submission" date="2021-01" db="EMBL/GenBank/DDBJ databases">
        <title>Metabolic potential, ecology and presence of endohyphal bacteria is reflected in genomic diversity of Mucoromycotina.</title>
        <authorList>
            <person name="Muszewska A."/>
            <person name="Okrasinska A."/>
            <person name="Steczkiewicz K."/>
            <person name="Drgas O."/>
            <person name="Orlowska M."/>
            <person name="Perlinska-Lenart U."/>
            <person name="Aleksandrzak-Piekarczyk T."/>
            <person name="Szatraj K."/>
            <person name="Zielenkiewicz U."/>
            <person name="Pilsyk S."/>
            <person name="Malc E."/>
            <person name="Mieczkowski P."/>
            <person name="Kruszewska J.S."/>
            <person name="Biernat P."/>
            <person name="Pawlowska J."/>
        </authorList>
    </citation>
    <scope>NUCLEOTIDE SEQUENCE</scope>
    <source>
        <strain evidence="8">WA0000018081</strain>
    </source>
</reference>
<dbReference type="PANTHER" id="PTHR10328:SF3">
    <property type="entry name" value="PROTEIN MAX"/>
    <property type="match status" value="1"/>
</dbReference>
<keyword evidence="3" id="KW-0010">Activator</keyword>
<evidence type="ECO:0000256" key="4">
    <source>
        <dbReference type="ARBA" id="ARBA00023163"/>
    </source>
</evidence>
<dbReference type="GO" id="GO:0003700">
    <property type="term" value="F:DNA-binding transcription factor activity"/>
    <property type="evidence" value="ECO:0007669"/>
    <property type="project" value="TreeGrafter"/>
</dbReference>
<evidence type="ECO:0000256" key="2">
    <source>
        <dbReference type="ARBA" id="ARBA00023125"/>
    </source>
</evidence>
<dbReference type="InterPro" id="IPR036638">
    <property type="entry name" value="HLH_DNA-bd_sf"/>
</dbReference>
<keyword evidence="1" id="KW-0805">Transcription regulation</keyword>
<dbReference type="Proteomes" id="UP000613177">
    <property type="component" value="Unassembled WGS sequence"/>
</dbReference>
<dbReference type="Pfam" id="PF00010">
    <property type="entry name" value="HLH"/>
    <property type="match status" value="1"/>
</dbReference>
<dbReference type="GO" id="GO:0003677">
    <property type="term" value="F:DNA binding"/>
    <property type="evidence" value="ECO:0007669"/>
    <property type="project" value="UniProtKB-KW"/>
</dbReference>
<keyword evidence="4" id="KW-0804">Transcription</keyword>
<evidence type="ECO:0000256" key="5">
    <source>
        <dbReference type="ARBA" id="ARBA00023242"/>
    </source>
</evidence>
<proteinExistence type="predicted"/>
<keyword evidence="9" id="KW-1185">Reference proteome</keyword>
<accession>A0A8H7SLG2</accession>
<evidence type="ECO:0000256" key="6">
    <source>
        <dbReference type="SAM" id="MobiDB-lite"/>
    </source>
</evidence>
<feature type="domain" description="BHLH" evidence="7">
    <location>
        <begin position="84"/>
        <end position="136"/>
    </location>
</feature>
<gene>
    <name evidence="8" type="ORF">INT48_003645</name>
</gene>
<dbReference type="Gene3D" id="4.10.280.10">
    <property type="entry name" value="Helix-loop-helix DNA-binding domain"/>
    <property type="match status" value="1"/>
</dbReference>
<organism evidence="8 9">
    <name type="scientific">Thamnidium elegans</name>
    <dbReference type="NCBI Taxonomy" id="101142"/>
    <lineage>
        <taxon>Eukaryota</taxon>
        <taxon>Fungi</taxon>
        <taxon>Fungi incertae sedis</taxon>
        <taxon>Mucoromycota</taxon>
        <taxon>Mucoromycotina</taxon>
        <taxon>Mucoromycetes</taxon>
        <taxon>Mucorales</taxon>
        <taxon>Mucorineae</taxon>
        <taxon>Mucoraceae</taxon>
        <taxon>Thamnidium</taxon>
    </lineage>
</organism>